<sequence length="949" mass="109170">MEGRLRIWCCRVFPVSAAIFSLFLALPGVLLAEGQPVHNSNLERAIWLRLQGRYEDSLAILEKEINGTNTRSDAGYRANCWLNMALDYWNLGEVSRAENAFIYVRALVEELKDENLRDYASTALKIIKLYREGKNKKEDKKYQESESAFRMAIELADKKEMDEFKCKSLFQLSFTYYYQNKIDDYFNCSNEVLIIAERLKNYFEVFRALINIGNYHFHKREVFKSYDYFDRALVLAEKENLLHKEPVVLLNLAVNSYQLGLYELSEHYLERALEFYQKGEDLATTIYLLSELALSLHKKERENNDLPGGRRPQELLSTALELSRQAGMRDLEARMLNNLGYVLLEIDPEKARDLCLRSWRLGEHLKDSKVIIASINNLATLSLRENKVIRAKELYTRSLALAIKEDYWVEIFSNYYGLARCFEKLGDYKSAIQSYQKALETVDQVRGSITLELFRIGFDRGKKEIYEGLIRSLVKYRLKYQGRQADEMAFLGLNSIKARVLIEEMERLSSTQESGHQAEELNRIDRMINDFFRRPENTLDESSSSRLAELEYRYLRLREMGGQAAVTNSRNNLPNLEFIQKEVLSEDQLILDYFLGQEESYCFIISRDHFRIVRLPDEKEIERSVKLYIKLLGSTAVGEDDLRLAGSRIGRLLLPVEELASEKFSSLIIVPDGLLNNLPFETLIAGEPGTRGYLVETHSISYSPALALITRFRAEPKSASYQKELLAFGNPVYSHWFDNQVRTRVYFINGVHPPADFSLGTLPFSQKETKQLAELFPVKSYDLFLRKRASEDNLKALRLGDYRIIHFACHGLVSEKFPQRSSLVLSSSKQSSEDGFLTVREIYTLRLSSELVVLASCQSSRGSIERMEGIIGLPRVFLLAGSRAVVSALWAVNDRASEILMLDFYRGLLAGKSRAEALRQAKLKMINGGTSHPYYWAGYVLIGNPGRIY</sequence>
<name>A0A3E2BN80_9BACT</name>
<comment type="caution">
    <text evidence="3">The sequence shown here is derived from an EMBL/GenBank/DDBJ whole genome shotgun (WGS) entry which is preliminary data.</text>
</comment>
<dbReference type="Proteomes" id="UP000257323">
    <property type="component" value="Unassembled WGS sequence"/>
</dbReference>
<organism evidence="3 4">
    <name type="scientific">Candidatus Saccharicenans subterraneus</name>
    <dbReference type="NCBI Taxonomy" id="2508984"/>
    <lineage>
        <taxon>Bacteria</taxon>
        <taxon>Candidatus Aminicenantota</taxon>
        <taxon>Candidatus Aminicenantia</taxon>
        <taxon>Candidatus Aminicenantales</taxon>
        <taxon>Candidatus Saccharicenantaceae</taxon>
        <taxon>Candidatus Saccharicenans</taxon>
    </lineage>
</organism>
<dbReference type="PROSITE" id="PS50005">
    <property type="entry name" value="TPR"/>
    <property type="match status" value="1"/>
</dbReference>
<protein>
    <submittedName>
        <fullName evidence="3">TPR repeat protein</fullName>
    </submittedName>
</protein>
<proteinExistence type="predicted"/>
<dbReference type="InterPro" id="IPR011990">
    <property type="entry name" value="TPR-like_helical_dom_sf"/>
</dbReference>
<evidence type="ECO:0000313" key="4">
    <source>
        <dbReference type="Proteomes" id="UP000257323"/>
    </source>
</evidence>
<gene>
    <name evidence="3" type="ORF">OP8BY_1768</name>
</gene>
<dbReference type="Gene3D" id="1.25.40.10">
    <property type="entry name" value="Tetratricopeptide repeat domain"/>
    <property type="match status" value="3"/>
</dbReference>
<evidence type="ECO:0000259" key="2">
    <source>
        <dbReference type="Pfam" id="PF12770"/>
    </source>
</evidence>
<dbReference type="Pfam" id="PF12770">
    <property type="entry name" value="CHAT"/>
    <property type="match status" value="1"/>
</dbReference>
<accession>A0A3E2BN80</accession>
<dbReference type="AlphaFoldDB" id="A0A3E2BN80"/>
<reference evidence="3 4" key="1">
    <citation type="submission" date="2018-08" db="EMBL/GenBank/DDBJ databases">
        <title>Genome analysis of the thermophilic bacterium of the candidate phylum Aminicenantes from deep subsurface aquifer revealed its physiology and ecological role.</title>
        <authorList>
            <person name="Kadnikov V.V."/>
            <person name="Mardanov A.V."/>
            <person name="Beletsky A.V."/>
            <person name="Karnachuk O.V."/>
            <person name="Ravin N.V."/>
        </authorList>
    </citation>
    <scope>NUCLEOTIDE SEQUENCE [LARGE SCALE GENOMIC DNA]</scope>
    <source>
        <strain evidence="3">BY38</strain>
    </source>
</reference>
<dbReference type="InterPro" id="IPR019734">
    <property type="entry name" value="TPR_rpt"/>
</dbReference>
<keyword evidence="1" id="KW-0802">TPR repeat</keyword>
<dbReference type="InterPro" id="IPR024983">
    <property type="entry name" value="CHAT_dom"/>
</dbReference>
<dbReference type="EMBL" id="QUAH01000004">
    <property type="protein sequence ID" value="RFT16164.1"/>
    <property type="molecule type" value="Genomic_DNA"/>
</dbReference>
<dbReference type="SMART" id="SM00028">
    <property type="entry name" value="TPR"/>
    <property type="match status" value="6"/>
</dbReference>
<dbReference type="PANTHER" id="PTHR10098">
    <property type="entry name" value="RAPSYN-RELATED"/>
    <property type="match status" value="1"/>
</dbReference>
<feature type="repeat" description="TPR" evidence="1">
    <location>
        <begin position="412"/>
        <end position="445"/>
    </location>
</feature>
<feature type="domain" description="CHAT" evidence="2">
    <location>
        <begin position="647"/>
        <end position="944"/>
    </location>
</feature>
<evidence type="ECO:0000313" key="3">
    <source>
        <dbReference type="EMBL" id="RFT16164.1"/>
    </source>
</evidence>
<dbReference type="SUPFAM" id="SSF48452">
    <property type="entry name" value="TPR-like"/>
    <property type="match status" value="3"/>
</dbReference>
<dbReference type="Pfam" id="PF13424">
    <property type="entry name" value="TPR_12"/>
    <property type="match status" value="1"/>
</dbReference>
<evidence type="ECO:0000256" key="1">
    <source>
        <dbReference type="PROSITE-ProRule" id="PRU00339"/>
    </source>
</evidence>
<dbReference type="PANTHER" id="PTHR10098:SF108">
    <property type="entry name" value="TETRATRICOPEPTIDE REPEAT PROTEIN 28"/>
    <property type="match status" value="1"/>
</dbReference>